<evidence type="ECO:0000313" key="1">
    <source>
        <dbReference type="EMBL" id="WPF64887.1"/>
    </source>
</evidence>
<keyword evidence="2" id="KW-1185">Reference proteome</keyword>
<reference evidence="1 2" key="1">
    <citation type="submission" date="2023-10" db="EMBL/GenBank/DDBJ databases">
        <title>Genome Sequence of the Siphoviridae Staphylococcus aureus Phage MVC_VPHSA1.</title>
        <authorList>
            <person name="Deepak S.J."/>
            <person name="Porteen K."/>
            <person name="Wilfred R."/>
            <person name="Anbazhagan S."/>
            <person name="Elango A."/>
            <person name="Senthil Kumar T."/>
            <person name="Narendra B."/>
            <person name="Sureshkannan S."/>
            <person name="Nithya Quintoil M."/>
            <person name="Charley C.A."/>
            <person name="Teresa S."/>
            <person name="Raghavendra A.G."/>
        </authorList>
    </citation>
    <scope>NUCLEOTIDE SEQUENCE [LARGE SCALE GENOMIC DNA]</scope>
</reference>
<sequence length="168" mass="19044">MQFTYHGFRSFVIGNANFKPTNEIMLLEMLLNKFKTSMISKYTYGALDCKAFIDYFGADSAANKTNLQNAMTPYRYYYGVGFECIPYETEKVIKVLHYFDEDNANSIAEALEEATGVKTVAELSYTIGQYIPAGFIIQLYGIKEQSDYYSLSNSIDDIADSLSTFLTK</sequence>
<evidence type="ECO:0008006" key="3">
    <source>
        <dbReference type="Google" id="ProtNLM"/>
    </source>
</evidence>
<protein>
    <recommendedName>
        <fullName evidence="3">Phage protein</fullName>
    </recommendedName>
</protein>
<gene>
    <name evidence="1" type="ORF">FBHYGVHD_CDS0040</name>
</gene>
<accession>A0ABZ0QZX5</accession>
<organism evidence="1 2">
    <name type="scientific">Staphylococcus phage MVC_VPHSA1</name>
    <dbReference type="NCBI Taxonomy" id="3088876"/>
    <lineage>
        <taxon>Viruses</taxon>
        <taxon>Duplodnaviria</taxon>
        <taxon>Heunggongvirae</taxon>
        <taxon>Uroviricota</taxon>
        <taxon>Caudoviricetes</taxon>
        <taxon>Ehrlichviridae</taxon>
        <taxon>Chennaivirus</taxon>
        <taxon>Chennaivirus MVCVPHSA1</taxon>
    </lineage>
</organism>
<name>A0ABZ0QZX5_9CAUD</name>
<proteinExistence type="predicted"/>
<evidence type="ECO:0000313" key="2">
    <source>
        <dbReference type="Proteomes" id="UP001322219"/>
    </source>
</evidence>
<dbReference type="EMBL" id="OR670591">
    <property type="protein sequence ID" value="WPF64887.1"/>
    <property type="molecule type" value="Genomic_DNA"/>
</dbReference>
<dbReference type="Proteomes" id="UP001322219">
    <property type="component" value="Segment"/>
</dbReference>